<evidence type="ECO:0000313" key="1">
    <source>
        <dbReference type="EMBL" id="KAJ3480318.1"/>
    </source>
</evidence>
<accession>A0A9W8JML0</accession>
<dbReference type="SUPFAM" id="SSF81383">
    <property type="entry name" value="F-box domain"/>
    <property type="match status" value="1"/>
</dbReference>
<sequence length="251" mass="28079">MESGSTDGHAIVYPQVSCLPPELMCIIFHFLAESHATDALRSCALVSKGFLQPIRKQLFYSITLRLALHPRPILIDDVVRRIRGLTDLFRREPLVASYVKRFSLLDSYPVYESQWITQQRGLPPLLDALTSLTFCEFGSAVGFLDWQLFPPALRLSLMRVFQGRQLRTLKLRNVGCVPAFVLVATSVKAMDLNNVTVPPDQQQLVLPPVAGDMAFRQLAVLNAPPQGPEVALLGKDPYHASKLPPPLRRRV</sequence>
<dbReference type="AlphaFoldDB" id="A0A9W8JML0"/>
<dbReference type="InterPro" id="IPR036047">
    <property type="entry name" value="F-box-like_dom_sf"/>
</dbReference>
<dbReference type="OrthoDB" id="2745898at2759"/>
<gene>
    <name evidence="1" type="ORF">NLJ89_g12287</name>
</gene>
<proteinExistence type="predicted"/>
<protein>
    <recommendedName>
        <fullName evidence="3">F-box domain-containing protein</fullName>
    </recommendedName>
</protein>
<organism evidence="1 2">
    <name type="scientific">Agrocybe chaxingu</name>
    <dbReference type="NCBI Taxonomy" id="84603"/>
    <lineage>
        <taxon>Eukaryota</taxon>
        <taxon>Fungi</taxon>
        <taxon>Dikarya</taxon>
        <taxon>Basidiomycota</taxon>
        <taxon>Agaricomycotina</taxon>
        <taxon>Agaricomycetes</taxon>
        <taxon>Agaricomycetidae</taxon>
        <taxon>Agaricales</taxon>
        <taxon>Agaricineae</taxon>
        <taxon>Strophariaceae</taxon>
        <taxon>Agrocybe</taxon>
    </lineage>
</organism>
<reference evidence="1" key="1">
    <citation type="submission" date="2022-07" db="EMBL/GenBank/DDBJ databases">
        <title>Genome Sequence of Agrocybe chaxingu.</title>
        <authorList>
            <person name="Buettner E."/>
        </authorList>
    </citation>
    <scope>NUCLEOTIDE SEQUENCE</scope>
    <source>
        <strain evidence="1">MP-N11</strain>
    </source>
</reference>
<name>A0A9W8JML0_9AGAR</name>
<evidence type="ECO:0008006" key="3">
    <source>
        <dbReference type="Google" id="ProtNLM"/>
    </source>
</evidence>
<evidence type="ECO:0000313" key="2">
    <source>
        <dbReference type="Proteomes" id="UP001148786"/>
    </source>
</evidence>
<comment type="caution">
    <text evidence="1">The sequence shown here is derived from an EMBL/GenBank/DDBJ whole genome shotgun (WGS) entry which is preliminary data.</text>
</comment>
<keyword evidence="2" id="KW-1185">Reference proteome</keyword>
<dbReference type="EMBL" id="JANKHO010003888">
    <property type="protein sequence ID" value="KAJ3480318.1"/>
    <property type="molecule type" value="Genomic_DNA"/>
</dbReference>
<dbReference type="Proteomes" id="UP001148786">
    <property type="component" value="Unassembled WGS sequence"/>
</dbReference>